<dbReference type="AlphaFoldDB" id="A0A2N6PE19"/>
<organism evidence="4 5">
    <name type="scientific">Brevibacterium luteolum</name>
    <dbReference type="NCBI Taxonomy" id="199591"/>
    <lineage>
        <taxon>Bacteria</taxon>
        <taxon>Bacillati</taxon>
        <taxon>Actinomycetota</taxon>
        <taxon>Actinomycetes</taxon>
        <taxon>Micrococcales</taxon>
        <taxon>Brevibacteriaceae</taxon>
        <taxon>Brevibacterium</taxon>
    </lineage>
</organism>
<protein>
    <recommendedName>
        <fullName evidence="6">DUF881 domain-containing protein</fullName>
    </recommendedName>
</protein>
<name>A0A2N6PE19_9MICO</name>
<dbReference type="GO" id="GO:0005886">
    <property type="term" value="C:plasma membrane"/>
    <property type="evidence" value="ECO:0007669"/>
    <property type="project" value="TreeGrafter"/>
</dbReference>
<evidence type="ECO:0000313" key="5">
    <source>
        <dbReference type="Proteomes" id="UP000235703"/>
    </source>
</evidence>
<feature type="chain" id="PRO_5015002287" description="DUF881 domain-containing protein" evidence="3">
    <location>
        <begin position="20"/>
        <end position="228"/>
    </location>
</feature>
<sequence>MVFIVLLICGLLMATSAQTSDGTRLRTEASTLPEIVKERSDQGRKLEESVAEQRRTVEELQRRSGSDEADEAQKFADALAAEARAAELTGEGVTVTLDDAPRESMNLPGVSVNDLVIHQQDLEGVMNALWAGGAKGMSVQGQRIVATSSVQCVGNTLRVSSQVYSPPYVIEAVGDPDALRRALSDSPAVQVYQQYAERLGLGWKVETGTLTLDAYEGAFDLSQAKVKQ</sequence>
<dbReference type="Proteomes" id="UP000235703">
    <property type="component" value="Unassembled WGS sequence"/>
</dbReference>
<evidence type="ECO:0000256" key="1">
    <source>
        <dbReference type="ARBA" id="ARBA00009108"/>
    </source>
</evidence>
<dbReference type="Pfam" id="PF05949">
    <property type="entry name" value="DUF881"/>
    <property type="match status" value="1"/>
</dbReference>
<dbReference type="EMBL" id="PNFZ01000013">
    <property type="protein sequence ID" value="PMB96927.1"/>
    <property type="molecule type" value="Genomic_DNA"/>
</dbReference>
<comment type="similarity">
    <text evidence="1">Belongs to the UPF0749 family.</text>
</comment>
<comment type="caution">
    <text evidence="4">The sequence shown here is derived from an EMBL/GenBank/DDBJ whole genome shotgun (WGS) entry which is preliminary data.</text>
</comment>
<accession>A0A2N6PE19</accession>
<evidence type="ECO:0000313" key="4">
    <source>
        <dbReference type="EMBL" id="PMB96927.1"/>
    </source>
</evidence>
<dbReference type="Gene3D" id="3.30.70.1880">
    <property type="entry name" value="Protein of unknown function DUF881"/>
    <property type="match status" value="1"/>
</dbReference>
<dbReference type="InterPro" id="IPR010273">
    <property type="entry name" value="DUF881"/>
</dbReference>
<dbReference type="PANTHER" id="PTHR37313:SF4">
    <property type="entry name" value="CONSERVED MEMBRANE PROTEIN-RELATED"/>
    <property type="match status" value="1"/>
</dbReference>
<keyword evidence="3" id="KW-0732">Signal</keyword>
<gene>
    <name evidence="4" type="ORF">CJ198_14010</name>
</gene>
<evidence type="ECO:0008006" key="6">
    <source>
        <dbReference type="Google" id="ProtNLM"/>
    </source>
</evidence>
<evidence type="ECO:0000256" key="2">
    <source>
        <dbReference type="SAM" id="MobiDB-lite"/>
    </source>
</evidence>
<evidence type="ECO:0000256" key="3">
    <source>
        <dbReference type="SAM" id="SignalP"/>
    </source>
</evidence>
<feature type="signal peptide" evidence="3">
    <location>
        <begin position="1"/>
        <end position="19"/>
    </location>
</feature>
<feature type="region of interest" description="Disordered" evidence="2">
    <location>
        <begin position="38"/>
        <end position="72"/>
    </location>
</feature>
<dbReference type="OrthoDB" id="3214641at2"/>
<dbReference type="PANTHER" id="PTHR37313">
    <property type="entry name" value="UPF0749 PROTEIN RV1825"/>
    <property type="match status" value="1"/>
</dbReference>
<keyword evidence="5" id="KW-1185">Reference proteome</keyword>
<proteinExistence type="inferred from homology"/>
<reference evidence="4 5" key="1">
    <citation type="submission" date="2017-09" db="EMBL/GenBank/DDBJ databases">
        <title>Bacterial strain isolated from the female urinary microbiota.</title>
        <authorList>
            <person name="Thomas-White K."/>
            <person name="Kumar N."/>
            <person name="Forster S."/>
            <person name="Putonti C."/>
            <person name="Lawley T."/>
            <person name="Wolfe A.J."/>
        </authorList>
    </citation>
    <scope>NUCLEOTIDE SEQUENCE [LARGE SCALE GENOMIC DNA]</scope>
    <source>
        <strain evidence="4 5">UMB0680</strain>
    </source>
</reference>